<proteinExistence type="predicted"/>
<dbReference type="PANTHER" id="PTHR24193">
    <property type="entry name" value="ANKYRIN REPEAT PROTEIN"/>
    <property type="match status" value="1"/>
</dbReference>
<protein>
    <submittedName>
        <fullName evidence="4">Ankyrin repeats (3 copies)</fullName>
    </submittedName>
</protein>
<dbReference type="SUPFAM" id="SSF48403">
    <property type="entry name" value="Ankyrin repeat"/>
    <property type="match status" value="2"/>
</dbReference>
<evidence type="ECO:0000256" key="2">
    <source>
        <dbReference type="ARBA" id="ARBA00023043"/>
    </source>
</evidence>
<accession>A0AAW1MTN1</accession>
<dbReference type="InterPro" id="IPR036770">
    <property type="entry name" value="Ankyrin_rpt-contain_sf"/>
</dbReference>
<dbReference type="PROSITE" id="PS50297">
    <property type="entry name" value="ANK_REP_REGION"/>
    <property type="match status" value="6"/>
</dbReference>
<dbReference type="PANTHER" id="PTHR24193:SF121">
    <property type="entry name" value="ADA2A-CONTAINING COMPLEX COMPONENT 3, ISOFORM D"/>
    <property type="match status" value="1"/>
</dbReference>
<reference evidence="4 5" key="1">
    <citation type="journal article" date="2024" name="BMC Genomics">
        <title>De novo assembly and annotation of Popillia japonica's genome with initial clues to its potential as an invasive pest.</title>
        <authorList>
            <person name="Cucini C."/>
            <person name="Boschi S."/>
            <person name="Funari R."/>
            <person name="Cardaioli E."/>
            <person name="Iannotti N."/>
            <person name="Marturano G."/>
            <person name="Paoli F."/>
            <person name="Bruttini M."/>
            <person name="Carapelli A."/>
            <person name="Frati F."/>
            <person name="Nardi F."/>
        </authorList>
    </citation>
    <scope>NUCLEOTIDE SEQUENCE [LARGE SCALE GENOMIC DNA]</scope>
    <source>
        <strain evidence="4">DMR45628</strain>
    </source>
</reference>
<dbReference type="InterPro" id="IPR050663">
    <property type="entry name" value="Ankyrin-SOCS_Box"/>
</dbReference>
<organism evidence="4 5">
    <name type="scientific">Popillia japonica</name>
    <name type="common">Japanese beetle</name>
    <dbReference type="NCBI Taxonomy" id="7064"/>
    <lineage>
        <taxon>Eukaryota</taxon>
        <taxon>Metazoa</taxon>
        <taxon>Ecdysozoa</taxon>
        <taxon>Arthropoda</taxon>
        <taxon>Hexapoda</taxon>
        <taxon>Insecta</taxon>
        <taxon>Pterygota</taxon>
        <taxon>Neoptera</taxon>
        <taxon>Endopterygota</taxon>
        <taxon>Coleoptera</taxon>
        <taxon>Polyphaga</taxon>
        <taxon>Scarabaeiformia</taxon>
        <taxon>Scarabaeidae</taxon>
        <taxon>Rutelinae</taxon>
        <taxon>Popillia</taxon>
    </lineage>
</organism>
<feature type="repeat" description="ANK" evidence="3">
    <location>
        <begin position="446"/>
        <end position="479"/>
    </location>
</feature>
<dbReference type="GO" id="GO:0005634">
    <property type="term" value="C:nucleus"/>
    <property type="evidence" value="ECO:0007669"/>
    <property type="project" value="TreeGrafter"/>
</dbReference>
<sequence length="682" mass="77610">MALNQEAQPYQGRSRLIIEFIKNNKMLNHVDSTPTLFLAFLIEDDTIQDGVEFEKPKEVGDNIVFHCNNKEIEGYITMITTNPTFENYTICCLRQNKHLELIRGDLSGLRNCFTKLIRGDLSGLRNCFTNEHGNPVYYSDEDKFVPVIGRPIRLEKHSYINSTTSDCDSIKNTNMAIMRILLKNGADVNTRSECGDTPLHTSVKTNNPIVVENLLSHEHVNGEKACKLRDINNQNRDGTPLLLAVEAGNQDIIKLLLEKGAKANVVNHLEETPFGIAIRNGNKDIINILEPYFNINYRDPIYQMTYLHYAVQTNNSDFVFYLLEQGVDANAKNTYNETPLHYSVKRMNTEITKMLLKNGADTSVDDNSSKTPLHYALENKNLELFRLLRVSHQNSHQLYPIHFAVISQNSEFIKQLVNGGHPNFSIGGDSTTCCSKGVDINVADNNGRTPLHFAVNCCQNSEIPKFLVEKGAKVNSVDKNGSTPLHLLIDCCQSVEIAKLLINEGADINRVVENSRIYINTGGSGFTRREIIQYIRGEDADINIPDDDGRRWYGSSPREHDGRRWYGSSPREHFNHSFVTVCSKPEIAQFLIEKGADINAPDKHGRTPLYRSIQNSYTDVNIEVTKLLIEKGADINQGRRQLWYYTTSSGCRYEKRRDLYAVDRKRRRHRQLHLEIQKLLDS</sequence>
<feature type="repeat" description="ANK" evidence="3">
    <location>
        <begin position="236"/>
        <end position="268"/>
    </location>
</feature>
<evidence type="ECO:0000256" key="1">
    <source>
        <dbReference type="ARBA" id="ARBA00022737"/>
    </source>
</evidence>
<evidence type="ECO:0000313" key="4">
    <source>
        <dbReference type="EMBL" id="KAK9751256.1"/>
    </source>
</evidence>
<dbReference type="EMBL" id="JASPKY010000029">
    <property type="protein sequence ID" value="KAK9751256.1"/>
    <property type="molecule type" value="Genomic_DNA"/>
</dbReference>
<dbReference type="InterPro" id="IPR002110">
    <property type="entry name" value="Ankyrin_rpt"/>
</dbReference>
<dbReference type="GO" id="GO:0000976">
    <property type="term" value="F:transcription cis-regulatory region binding"/>
    <property type="evidence" value="ECO:0007669"/>
    <property type="project" value="TreeGrafter"/>
</dbReference>
<dbReference type="Proteomes" id="UP001458880">
    <property type="component" value="Unassembled WGS sequence"/>
</dbReference>
<comment type="caution">
    <text evidence="4">The sequence shown here is derived from an EMBL/GenBank/DDBJ whole genome shotgun (WGS) entry which is preliminary data.</text>
</comment>
<keyword evidence="2 3" id="KW-0040">ANK repeat</keyword>
<dbReference type="Gene3D" id="1.25.40.20">
    <property type="entry name" value="Ankyrin repeat-containing domain"/>
    <property type="match status" value="4"/>
</dbReference>
<gene>
    <name evidence="4" type="ORF">QE152_g5125</name>
</gene>
<dbReference type="PRINTS" id="PR01415">
    <property type="entry name" value="ANKYRIN"/>
</dbReference>
<dbReference type="SMART" id="SM00248">
    <property type="entry name" value="ANK"/>
    <property type="match status" value="12"/>
</dbReference>
<dbReference type="AlphaFoldDB" id="A0AAW1MTN1"/>
<keyword evidence="5" id="KW-1185">Reference proteome</keyword>
<evidence type="ECO:0000313" key="5">
    <source>
        <dbReference type="Proteomes" id="UP001458880"/>
    </source>
</evidence>
<evidence type="ECO:0000256" key="3">
    <source>
        <dbReference type="PROSITE-ProRule" id="PRU00023"/>
    </source>
</evidence>
<feature type="repeat" description="ANK" evidence="3">
    <location>
        <begin position="480"/>
        <end position="513"/>
    </location>
</feature>
<dbReference type="GO" id="GO:0045944">
    <property type="term" value="P:positive regulation of transcription by RNA polymerase II"/>
    <property type="evidence" value="ECO:0007669"/>
    <property type="project" value="TreeGrafter"/>
</dbReference>
<feature type="repeat" description="ANK" evidence="3">
    <location>
        <begin position="302"/>
        <end position="334"/>
    </location>
</feature>
<name>A0AAW1MTN1_POPJA</name>
<keyword evidence="1" id="KW-0677">Repeat</keyword>
<feature type="repeat" description="ANK" evidence="3">
    <location>
        <begin position="604"/>
        <end position="640"/>
    </location>
</feature>
<dbReference type="Pfam" id="PF12796">
    <property type="entry name" value="Ank_2"/>
    <property type="match status" value="4"/>
</dbReference>
<dbReference type="PROSITE" id="PS50088">
    <property type="entry name" value="ANK_REPEAT"/>
    <property type="match status" value="6"/>
</dbReference>
<feature type="repeat" description="ANK" evidence="3">
    <location>
        <begin position="335"/>
        <end position="367"/>
    </location>
</feature>